<feature type="signal peptide" evidence="2">
    <location>
        <begin position="1"/>
        <end position="25"/>
    </location>
</feature>
<protein>
    <submittedName>
        <fullName evidence="3">Uncharacterized protein</fullName>
    </submittedName>
</protein>
<keyword evidence="2" id="KW-0732">Signal</keyword>
<feature type="compositionally biased region" description="Basic and acidic residues" evidence="1">
    <location>
        <begin position="165"/>
        <end position="174"/>
    </location>
</feature>
<reference evidence="3" key="1">
    <citation type="submission" date="2022-08" db="EMBL/GenBank/DDBJ databases">
        <authorList>
            <consortium name="DOE Joint Genome Institute"/>
            <person name="Min B."/>
            <person name="Riley R."/>
            <person name="Sierra-Patev S."/>
            <person name="Naranjo-Ortiz M."/>
            <person name="Looney B."/>
            <person name="Konkel Z."/>
            <person name="Slot J.C."/>
            <person name="Sakamoto Y."/>
            <person name="Steenwyk J.L."/>
            <person name="Rokas A."/>
            <person name="Carro J."/>
            <person name="Camarero S."/>
            <person name="Ferreira P."/>
            <person name="Molpeceres G."/>
            <person name="Ruiz-Duenas F.J."/>
            <person name="Serrano A."/>
            <person name="Henrissat B."/>
            <person name="Drula E."/>
            <person name="Hughes K.W."/>
            <person name="Mata J.L."/>
            <person name="Ishikawa N.K."/>
            <person name="Vargas-Isla R."/>
            <person name="Ushijima S."/>
            <person name="Smith C.A."/>
            <person name="Ahrendt S."/>
            <person name="Andreopoulos W."/>
            <person name="He G."/>
            <person name="Labutti K."/>
            <person name="Lipzen A."/>
            <person name="Ng V."/>
            <person name="Sandor L."/>
            <person name="Barry K."/>
            <person name="Martinez A.T."/>
            <person name="Xiao Y."/>
            <person name="Gibbons J.G."/>
            <person name="Terashima K."/>
            <person name="Hibbett D.S."/>
            <person name="Grigoriev I.V."/>
        </authorList>
    </citation>
    <scope>NUCLEOTIDE SEQUENCE</scope>
    <source>
        <strain evidence="3">Sp2 HRB7682 ss15</strain>
    </source>
</reference>
<dbReference type="EMBL" id="JANVFS010000044">
    <property type="protein sequence ID" value="KAJ4466631.1"/>
    <property type="molecule type" value="Genomic_DNA"/>
</dbReference>
<name>A0A9W8ZTJ4_9AGAR</name>
<proteinExistence type="predicted"/>
<organism evidence="3 4">
    <name type="scientific">Lentinula lateritia</name>
    <dbReference type="NCBI Taxonomy" id="40482"/>
    <lineage>
        <taxon>Eukaryota</taxon>
        <taxon>Fungi</taxon>
        <taxon>Dikarya</taxon>
        <taxon>Basidiomycota</taxon>
        <taxon>Agaricomycotina</taxon>
        <taxon>Agaricomycetes</taxon>
        <taxon>Agaricomycetidae</taxon>
        <taxon>Agaricales</taxon>
        <taxon>Marasmiineae</taxon>
        <taxon>Omphalotaceae</taxon>
        <taxon>Lentinula</taxon>
    </lineage>
</organism>
<dbReference type="Proteomes" id="UP001150238">
    <property type="component" value="Unassembled WGS sequence"/>
</dbReference>
<feature type="region of interest" description="Disordered" evidence="1">
    <location>
        <begin position="165"/>
        <end position="188"/>
    </location>
</feature>
<feature type="compositionally biased region" description="Polar residues" evidence="1">
    <location>
        <begin position="175"/>
        <end position="188"/>
    </location>
</feature>
<evidence type="ECO:0000313" key="4">
    <source>
        <dbReference type="Proteomes" id="UP001150238"/>
    </source>
</evidence>
<accession>A0A9W8ZTJ4</accession>
<reference evidence="3" key="2">
    <citation type="journal article" date="2023" name="Proc. Natl. Acad. Sci. U.S.A.">
        <title>A global phylogenomic analysis of the shiitake genus Lentinula.</title>
        <authorList>
            <person name="Sierra-Patev S."/>
            <person name="Min B."/>
            <person name="Naranjo-Ortiz M."/>
            <person name="Looney B."/>
            <person name="Konkel Z."/>
            <person name="Slot J.C."/>
            <person name="Sakamoto Y."/>
            <person name="Steenwyk J.L."/>
            <person name="Rokas A."/>
            <person name="Carro J."/>
            <person name="Camarero S."/>
            <person name="Ferreira P."/>
            <person name="Molpeceres G."/>
            <person name="Ruiz-Duenas F.J."/>
            <person name="Serrano A."/>
            <person name="Henrissat B."/>
            <person name="Drula E."/>
            <person name="Hughes K.W."/>
            <person name="Mata J.L."/>
            <person name="Ishikawa N.K."/>
            <person name="Vargas-Isla R."/>
            <person name="Ushijima S."/>
            <person name="Smith C.A."/>
            <person name="Donoghue J."/>
            <person name="Ahrendt S."/>
            <person name="Andreopoulos W."/>
            <person name="He G."/>
            <person name="LaButti K."/>
            <person name="Lipzen A."/>
            <person name="Ng V."/>
            <person name="Riley R."/>
            <person name="Sandor L."/>
            <person name="Barry K."/>
            <person name="Martinez A.T."/>
            <person name="Xiao Y."/>
            <person name="Gibbons J.G."/>
            <person name="Terashima K."/>
            <person name="Grigoriev I.V."/>
            <person name="Hibbett D."/>
        </authorList>
    </citation>
    <scope>NUCLEOTIDE SEQUENCE</scope>
    <source>
        <strain evidence="3">Sp2 HRB7682 ss15</strain>
    </source>
</reference>
<gene>
    <name evidence="3" type="ORF">C8J55DRAFT_492973</name>
</gene>
<evidence type="ECO:0000256" key="1">
    <source>
        <dbReference type="SAM" id="MobiDB-lite"/>
    </source>
</evidence>
<dbReference type="AlphaFoldDB" id="A0A9W8ZTJ4"/>
<feature type="chain" id="PRO_5040931871" evidence="2">
    <location>
        <begin position="26"/>
        <end position="212"/>
    </location>
</feature>
<evidence type="ECO:0000313" key="3">
    <source>
        <dbReference type="EMBL" id="KAJ4466631.1"/>
    </source>
</evidence>
<comment type="caution">
    <text evidence="3">The sequence shown here is derived from an EMBL/GenBank/DDBJ whole genome shotgun (WGS) entry which is preliminary data.</text>
</comment>
<evidence type="ECO:0000256" key="2">
    <source>
        <dbReference type="SAM" id="SignalP"/>
    </source>
</evidence>
<sequence>MFNLSLLRLLATFLLLLLSLLAVTAAPLTGRTDMPTRVSAKRFVKIMIKHTNCESARIYVGDSNSFSPVLQDGRGATGAGGGTSSGVFMGRHRRGVRCVVKPIAVVDFETVKRKRLYMDLETVHGSSKWDYIAKAMGYLQQKEGLGFKFENGGEEMWNGLLEECGGKQEPKTSEVHSSTAGSGYDNSVSPKKLPTLSDMLIGGKAGNVTNAV</sequence>